<feature type="non-terminal residue" evidence="1">
    <location>
        <position position="1"/>
    </location>
</feature>
<gene>
    <name evidence="1" type="ORF">L195_g060346</name>
</gene>
<dbReference type="EMBL" id="ASHM01138345">
    <property type="protein sequence ID" value="PNX60771.1"/>
    <property type="molecule type" value="Genomic_DNA"/>
</dbReference>
<reference evidence="1 2" key="2">
    <citation type="journal article" date="2017" name="Front. Plant Sci.">
        <title>Gene Classification and Mining of Molecular Markers Useful in Red Clover (Trifolium pratense) Breeding.</title>
        <authorList>
            <person name="Istvanek J."/>
            <person name="Dluhosova J."/>
            <person name="Dluhos P."/>
            <person name="Patkova L."/>
            <person name="Nedelnik J."/>
            <person name="Repkova J."/>
        </authorList>
    </citation>
    <scope>NUCLEOTIDE SEQUENCE [LARGE SCALE GENOMIC DNA]</scope>
    <source>
        <strain evidence="2">cv. Tatra</strain>
        <tissue evidence="1">Young leaves</tissue>
    </source>
</reference>
<sequence length="90" mass="10607">RSGMLLKSIVAHEIEAQTRNDNTMQCNSPRQGWDGDGRSLKYMREKLLLYGMPWSGLLAWDCITSNLRQIQRRWWMPSKHVQQECQSLEL</sequence>
<accession>A0A2K3K3B1</accession>
<evidence type="ECO:0000313" key="2">
    <source>
        <dbReference type="Proteomes" id="UP000236291"/>
    </source>
</evidence>
<organism evidence="1 2">
    <name type="scientific">Trifolium pratense</name>
    <name type="common">Red clover</name>
    <dbReference type="NCBI Taxonomy" id="57577"/>
    <lineage>
        <taxon>Eukaryota</taxon>
        <taxon>Viridiplantae</taxon>
        <taxon>Streptophyta</taxon>
        <taxon>Embryophyta</taxon>
        <taxon>Tracheophyta</taxon>
        <taxon>Spermatophyta</taxon>
        <taxon>Magnoliopsida</taxon>
        <taxon>eudicotyledons</taxon>
        <taxon>Gunneridae</taxon>
        <taxon>Pentapetalae</taxon>
        <taxon>rosids</taxon>
        <taxon>fabids</taxon>
        <taxon>Fabales</taxon>
        <taxon>Fabaceae</taxon>
        <taxon>Papilionoideae</taxon>
        <taxon>50 kb inversion clade</taxon>
        <taxon>NPAAA clade</taxon>
        <taxon>Hologalegina</taxon>
        <taxon>IRL clade</taxon>
        <taxon>Trifolieae</taxon>
        <taxon>Trifolium</taxon>
    </lineage>
</organism>
<proteinExistence type="predicted"/>
<name>A0A2K3K3B1_TRIPR</name>
<dbReference type="AlphaFoldDB" id="A0A2K3K3B1"/>
<comment type="caution">
    <text evidence="1">The sequence shown here is derived from an EMBL/GenBank/DDBJ whole genome shotgun (WGS) entry which is preliminary data.</text>
</comment>
<evidence type="ECO:0000313" key="1">
    <source>
        <dbReference type="EMBL" id="PNX60771.1"/>
    </source>
</evidence>
<dbReference type="Proteomes" id="UP000236291">
    <property type="component" value="Unassembled WGS sequence"/>
</dbReference>
<protein>
    <submittedName>
        <fullName evidence="1">Uncharacterized protein</fullName>
    </submittedName>
</protein>
<reference evidence="1 2" key="1">
    <citation type="journal article" date="2014" name="Am. J. Bot.">
        <title>Genome assembly and annotation for red clover (Trifolium pratense; Fabaceae).</title>
        <authorList>
            <person name="Istvanek J."/>
            <person name="Jaros M."/>
            <person name="Krenek A."/>
            <person name="Repkova J."/>
        </authorList>
    </citation>
    <scope>NUCLEOTIDE SEQUENCE [LARGE SCALE GENOMIC DNA]</scope>
    <source>
        <strain evidence="2">cv. Tatra</strain>
        <tissue evidence="1">Young leaves</tissue>
    </source>
</reference>